<dbReference type="InterPro" id="IPR025874">
    <property type="entry name" value="DZR"/>
</dbReference>
<organism evidence="4 5">
    <name type="scientific">Ruminococcus hominis</name>
    <dbReference type="NCBI Taxonomy" id="2763065"/>
    <lineage>
        <taxon>Bacteria</taxon>
        <taxon>Bacillati</taxon>
        <taxon>Bacillota</taxon>
        <taxon>Clostridia</taxon>
        <taxon>Eubacteriales</taxon>
        <taxon>Oscillospiraceae</taxon>
        <taxon>Ruminococcus</taxon>
    </lineage>
</organism>
<feature type="region of interest" description="Disordered" evidence="2">
    <location>
        <begin position="226"/>
        <end position="262"/>
    </location>
</feature>
<comment type="caution">
    <text evidence="4">The sequence shown here is derived from an EMBL/GenBank/DDBJ whole genome shotgun (WGS) entry which is preliminary data.</text>
</comment>
<evidence type="ECO:0000313" key="4">
    <source>
        <dbReference type="EMBL" id="MBC5682097.1"/>
    </source>
</evidence>
<keyword evidence="1" id="KW-0175">Coiled coil</keyword>
<protein>
    <submittedName>
        <fullName evidence="4">Zinc ribbon domain-containing protein</fullName>
    </submittedName>
</protein>
<evidence type="ECO:0000256" key="1">
    <source>
        <dbReference type="SAM" id="Coils"/>
    </source>
</evidence>
<proteinExistence type="predicted"/>
<dbReference type="Pfam" id="PF12773">
    <property type="entry name" value="DZR"/>
    <property type="match status" value="1"/>
</dbReference>
<name>A0ABR7G3R9_9FIRM</name>
<reference evidence="4 5" key="1">
    <citation type="submission" date="2020-08" db="EMBL/GenBank/DDBJ databases">
        <title>Genome public.</title>
        <authorList>
            <person name="Liu C."/>
            <person name="Sun Q."/>
        </authorList>
    </citation>
    <scope>NUCLEOTIDE SEQUENCE [LARGE SCALE GENOMIC DNA]</scope>
    <source>
        <strain evidence="4 5">NSJ-13</strain>
    </source>
</reference>
<evidence type="ECO:0000256" key="2">
    <source>
        <dbReference type="SAM" id="MobiDB-lite"/>
    </source>
</evidence>
<dbReference type="EMBL" id="JACOPE010000001">
    <property type="protein sequence ID" value="MBC5682097.1"/>
    <property type="molecule type" value="Genomic_DNA"/>
</dbReference>
<dbReference type="RefSeq" id="WP_186864304.1">
    <property type="nucleotide sequence ID" value="NZ_JACOPE010000001.1"/>
</dbReference>
<sequence>MAVYDSLGNMLTRFGRWIVRQTKGSYKSARLSHVIREEERKQDDLFRQIGEYYYQMYGKDADGQMKIWCDAIWNNKMMVIQYQSQKRLVKGVAYCPNCSQEVPMHSKYCNHCGARIITTPEIQIKETAPFSAKICPGCGAVIADGDVFCANCGGRIPEKKSLKDFVKTKVAEHKEKAELERQEEEKEFENVEKEVVAEVEAKEAILEEETETGKDVATEDKAVEVVEEQEVQKSQPDQTDEAEQANVTDDSQNEQNEETELQRTCHECGNPIEYGQNFCPKCGVKL</sequence>
<keyword evidence="5" id="KW-1185">Reference proteome</keyword>
<evidence type="ECO:0000259" key="3">
    <source>
        <dbReference type="Pfam" id="PF12773"/>
    </source>
</evidence>
<gene>
    <name evidence="4" type="ORF">H8S40_00565</name>
</gene>
<dbReference type="Proteomes" id="UP000631576">
    <property type="component" value="Unassembled WGS sequence"/>
</dbReference>
<accession>A0ABR7G3R9</accession>
<feature type="domain" description="DZANK-type" evidence="3">
    <location>
        <begin position="95"/>
        <end position="153"/>
    </location>
</feature>
<feature type="coiled-coil region" evidence="1">
    <location>
        <begin position="167"/>
        <end position="201"/>
    </location>
</feature>
<evidence type="ECO:0000313" key="5">
    <source>
        <dbReference type="Proteomes" id="UP000631576"/>
    </source>
</evidence>